<comment type="caution">
    <text evidence="2">The sequence shown here is derived from an EMBL/GenBank/DDBJ whole genome shotgun (WGS) entry which is preliminary data.</text>
</comment>
<feature type="compositionally biased region" description="Basic and acidic residues" evidence="1">
    <location>
        <begin position="333"/>
        <end position="346"/>
    </location>
</feature>
<feature type="region of interest" description="Disordered" evidence="1">
    <location>
        <begin position="289"/>
        <end position="373"/>
    </location>
</feature>
<dbReference type="EMBL" id="JAGGNH010000001">
    <property type="protein sequence ID" value="KAJ0986731.1"/>
    <property type="molecule type" value="Genomic_DNA"/>
</dbReference>
<dbReference type="Proteomes" id="UP001085076">
    <property type="component" value="Miscellaneous, Linkage group lg01"/>
</dbReference>
<feature type="compositionally biased region" description="Polar residues" evidence="1">
    <location>
        <begin position="182"/>
        <end position="194"/>
    </location>
</feature>
<evidence type="ECO:0000313" key="3">
    <source>
        <dbReference type="Proteomes" id="UP001085076"/>
    </source>
</evidence>
<feature type="compositionally biased region" description="Basic and acidic residues" evidence="1">
    <location>
        <begin position="363"/>
        <end position="373"/>
    </location>
</feature>
<gene>
    <name evidence="2" type="ORF">J5N97_005087</name>
</gene>
<feature type="compositionally biased region" description="Basic residues" evidence="1">
    <location>
        <begin position="129"/>
        <end position="138"/>
    </location>
</feature>
<keyword evidence="3" id="KW-1185">Reference proteome</keyword>
<evidence type="ECO:0000256" key="1">
    <source>
        <dbReference type="SAM" id="MobiDB-lite"/>
    </source>
</evidence>
<reference evidence="2" key="2">
    <citation type="journal article" date="2022" name="Hortic Res">
        <title>The genome of Dioscorea zingiberensis sheds light on the biosynthesis, origin and evolution of the medicinally important diosgenin saponins.</title>
        <authorList>
            <person name="Li Y."/>
            <person name="Tan C."/>
            <person name="Li Z."/>
            <person name="Guo J."/>
            <person name="Li S."/>
            <person name="Chen X."/>
            <person name="Wang C."/>
            <person name="Dai X."/>
            <person name="Yang H."/>
            <person name="Song W."/>
            <person name="Hou L."/>
            <person name="Xu J."/>
            <person name="Tong Z."/>
            <person name="Xu A."/>
            <person name="Yuan X."/>
            <person name="Wang W."/>
            <person name="Yang Q."/>
            <person name="Chen L."/>
            <person name="Sun Z."/>
            <person name="Wang K."/>
            <person name="Pan B."/>
            <person name="Chen J."/>
            <person name="Bao Y."/>
            <person name="Liu F."/>
            <person name="Qi X."/>
            <person name="Gang D.R."/>
            <person name="Wen J."/>
            <person name="Li J."/>
        </authorList>
    </citation>
    <scope>NUCLEOTIDE SEQUENCE</scope>
    <source>
        <strain evidence="2">Dzin_1.0</strain>
    </source>
</reference>
<proteinExistence type="predicted"/>
<name>A0A9D5HSE6_9LILI</name>
<feature type="region of interest" description="Disordered" evidence="1">
    <location>
        <begin position="1"/>
        <end position="229"/>
    </location>
</feature>
<dbReference type="AlphaFoldDB" id="A0A9D5HSE6"/>
<feature type="compositionally biased region" description="Acidic residues" evidence="1">
    <location>
        <begin position="347"/>
        <end position="362"/>
    </location>
</feature>
<feature type="compositionally biased region" description="Polar residues" evidence="1">
    <location>
        <begin position="289"/>
        <end position="301"/>
    </location>
</feature>
<reference evidence="2" key="1">
    <citation type="submission" date="2021-03" db="EMBL/GenBank/DDBJ databases">
        <authorList>
            <person name="Li Z."/>
            <person name="Yang C."/>
        </authorList>
    </citation>
    <scope>NUCLEOTIDE SEQUENCE</scope>
    <source>
        <strain evidence="2">Dzin_1.0</strain>
        <tissue evidence="2">Leaf</tissue>
    </source>
</reference>
<protein>
    <submittedName>
        <fullName evidence="2">Uncharacterized protein</fullName>
    </submittedName>
</protein>
<accession>A0A9D5HSE6</accession>
<feature type="compositionally biased region" description="Polar residues" evidence="1">
    <location>
        <begin position="312"/>
        <end position="330"/>
    </location>
</feature>
<evidence type="ECO:0000313" key="2">
    <source>
        <dbReference type="EMBL" id="KAJ0986731.1"/>
    </source>
</evidence>
<organism evidence="2 3">
    <name type="scientific">Dioscorea zingiberensis</name>
    <dbReference type="NCBI Taxonomy" id="325984"/>
    <lineage>
        <taxon>Eukaryota</taxon>
        <taxon>Viridiplantae</taxon>
        <taxon>Streptophyta</taxon>
        <taxon>Embryophyta</taxon>
        <taxon>Tracheophyta</taxon>
        <taxon>Spermatophyta</taxon>
        <taxon>Magnoliopsida</taxon>
        <taxon>Liliopsida</taxon>
        <taxon>Dioscoreales</taxon>
        <taxon>Dioscoreaceae</taxon>
        <taxon>Dioscorea</taxon>
    </lineage>
</organism>
<feature type="compositionally biased region" description="Basic and acidic residues" evidence="1">
    <location>
        <begin position="147"/>
        <end position="181"/>
    </location>
</feature>
<sequence>MVGGGGAPAIREIVLREPGESSNTTEAKHIFSAFMEQDGPQALGHQKEEPKKQNGYSKSWAKLNARCQGTREVQHQNAEMNGENSMATESSGLNESQQTTPEMAQENKMVQEEIEDEQKYGTWMDANQRRRGRGRGRGRGAATGGRGDGRSTRDPLERNRGLEQHVAHDRSLKLADDDHVSARTNIQRSQNKISGDNPGPYVRGGWSRGRYDAGGRGSRSQARSTFGDYMERDAPSIFNQTENSDPEANKKWEIAIMKGKGHERVNIEVDMDPEELHSKPHLITSISDTNMAEPNQQNASQEWRKWDPDPPNSHSSLVCQVTEILQSQEGDQTEEKEVGKHSREYEIGEIVDLPELDLEMEPADGKTSRGLDK</sequence>
<feature type="compositionally biased region" description="Polar residues" evidence="1">
    <location>
        <begin position="75"/>
        <end position="102"/>
    </location>
</feature>